<proteinExistence type="predicted"/>
<dbReference type="EC" id="2.7.7.6" evidence="1"/>
<dbReference type="InterPro" id="IPR007066">
    <property type="entry name" value="RNA_pol_Rpb1_3"/>
</dbReference>
<dbReference type="GO" id="GO:0000428">
    <property type="term" value="C:DNA-directed RNA polymerase complex"/>
    <property type="evidence" value="ECO:0007669"/>
    <property type="project" value="UniProtKB-KW"/>
</dbReference>
<comment type="catalytic activity">
    <reaction evidence="9">
        <text>RNA(n) + a ribonucleoside 5'-triphosphate = RNA(n+1) + diphosphate</text>
        <dbReference type="Rhea" id="RHEA:21248"/>
        <dbReference type="Rhea" id="RHEA-COMP:14527"/>
        <dbReference type="Rhea" id="RHEA-COMP:17342"/>
        <dbReference type="ChEBI" id="CHEBI:33019"/>
        <dbReference type="ChEBI" id="CHEBI:61557"/>
        <dbReference type="ChEBI" id="CHEBI:140395"/>
        <dbReference type="EC" id="2.7.7.6"/>
    </reaction>
</comment>
<dbReference type="InterPro" id="IPR045867">
    <property type="entry name" value="DNA-dir_RpoC_beta_prime"/>
</dbReference>
<dbReference type="InterPro" id="IPR042102">
    <property type="entry name" value="RNA_pol_Rpb1_3_sf"/>
</dbReference>
<gene>
    <name evidence="11" type="ORF">MNBD_NITROSPINAE05-419</name>
</gene>
<dbReference type="EMBL" id="UOGG01000221">
    <property type="protein sequence ID" value="VAX32783.1"/>
    <property type="molecule type" value="Genomic_DNA"/>
</dbReference>
<feature type="non-terminal residue" evidence="11">
    <location>
        <position position="535"/>
    </location>
</feature>
<dbReference type="Pfam" id="PF04998">
    <property type="entry name" value="RNA_pol_Rpb1_5"/>
    <property type="match status" value="1"/>
</dbReference>
<evidence type="ECO:0000256" key="8">
    <source>
        <dbReference type="ARBA" id="ARBA00023163"/>
    </source>
</evidence>
<accession>A0A3B1D7I5</accession>
<evidence type="ECO:0000256" key="4">
    <source>
        <dbReference type="ARBA" id="ARBA00022695"/>
    </source>
</evidence>
<dbReference type="InterPro" id="IPR006592">
    <property type="entry name" value="RNA_pol_N"/>
</dbReference>
<dbReference type="GO" id="GO:0006351">
    <property type="term" value="P:DNA-templated transcription"/>
    <property type="evidence" value="ECO:0007669"/>
    <property type="project" value="InterPro"/>
</dbReference>
<dbReference type="InterPro" id="IPR007081">
    <property type="entry name" value="RNA_pol_Rpb1_5"/>
</dbReference>
<protein>
    <recommendedName>
        <fullName evidence="1">DNA-directed RNA polymerase</fullName>
        <ecNumber evidence="1">2.7.7.6</ecNumber>
    </recommendedName>
</protein>
<sequence>MLGKRVDYSGRSVIVVGPELKFHQCGLPKKMALELFKPFIFNRLEQKGYAATIKTAKKMVEQERSEVWEVLEEVIQDHPILLNRAPTLHRLGIQAFQPILIEGKAIQIHPLVCTAFNADFDGDQMAVHVPLSMEARVECKMLMMSSNNVLSPSNGRPIAVPSQDMVLGCYYMTKPRGGMKGEGKVFSGPKEVISAYDANELDLQAKILVRIDGELEQTTTGRVMIGNILPEGMPFSLANRLLDKKSLSDLISKVFLGMGSEKTVLVLDDIKKLGFKYATEAGLTISIDQMRIPAAKAKLVGETDAEVMKVYNQYRDGLITNGERYNKVIDIWAHVTEKVSEEMFRELEEEDEASSSGKDDRDFNSIFIMADSGARGSAQQLRQLAGMRGLMAKPSGEIIETPITANFREGLSVIQYFISTHGARKGLADTALKTANSGYLTRRLVDVAQDIIIHEEDCGTMKGAVVSSLVEAGEIIQPLNERILGRTALEDVIDPFTNDVLVQANDIIDEVKVDEIDNAGIESVLLRSCLTCESK</sequence>
<dbReference type="Gene3D" id="1.10.132.30">
    <property type="match status" value="1"/>
</dbReference>
<evidence type="ECO:0000256" key="2">
    <source>
        <dbReference type="ARBA" id="ARBA00022478"/>
    </source>
</evidence>
<dbReference type="SMART" id="SM00663">
    <property type="entry name" value="RPOLA_N"/>
    <property type="match status" value="1"/>
</dbReference>
<dbReference type="InterPro" id="IPR007083">
    <property type="entry name" value="RNA_pol_Rpb1_4"/>
</dbReference>
<keyword evidence="3 11" id="KW-0808">Transferase</keyword>
<dbReference type="GO" id="GO:0003899">
    <property type="term" value="F:DNA-directed RNA polymerase activity"/>
    <property type="evidence" value="ECO:0007669"/>
    <property type="project" value="UniProtKB-EC"/>
</dbReference>
<organism evidence="11">
    <name type="scientific">hydrothermal vent metagenome</name>
    <dbReference type="NCBI Taxonomy" id="652676"/>
    <lineage>
        <taxon>unclassified sequences</taxon>
        <taxon>metagenomes</taxon>
        <taxon>ecological metagenomes</taxon>
    </lineage>
</organism>
<keyword evidence="8" id="KW-0804">Transcription</keyword>
<keyword evidence="4 11" id="KW-0548">Nucleotidyltransferase</keyword>
<dbReference type="Pfam" id="PF00623">
    <property type="entry name" value="RNA_pol_Rpb1_2"/>
    <property type="match status" value="1"/>
</dbReference>
<dbReference type="GO" id="GO:0046872">
    <property type="term" value="F:metal ion binding"/>
    <property type="evidence" value="ECO:0007669"/>
    <property type="project" value="UniProtKB-KW"/>
</dbReference>
<evidence type="ECO:0000313" key="11">
    <source>
        <dbReference type="EMBL" id="VAX32783.1"/>
    </source>
</evidence>
<evidence type="ECO:0000256" key="9">
    <source>
        <dbReference type="ARBA" id="ARBA00048552"/>
    </source>
</evidence>
<evidence type="ECO:0000256" key="1">
    <source>
        <dbReference type="ARBA" id="ARBA00012418"/>
    </source>
</evidence>
<evidence type="ECO:0000256" key="3">
    <source>
        <dbReference type="ARBA" id="ARBA00022679"/>
    </source>
</evidence>
<keyword evidence="2 11" id="KW-0240">DNA-directed RNA polymerase</keyword>
<keyword evidence="5" id="KW-0479">Metal-binding</keyword>
<dbReference type="Gene3D" id="1.10.40.90">
    <property type="match status" value="1"/>
</dbReference>
<evidence type="ECO:0000259" key="10">
    <source>
        <dbReference type="SMART" id="SM00663"/>
    </source>
</evidence>
<dbReference type="PANTHER" id="PTHR19376:SF54">
    <property type="entry name" value="DNA-DIRECTED RNA POLYMERASE SUBUNIT BETA"/>
    <property type="match status" value="1"/>
</dbReference>
<dbReference type="Gene3D" id="2.40.40.20">
    <property type="match status" value="1"/>
</dbReference>
<reference evidence="11" key="1">
    <citation type="submission" date="2018-06" db="EMBL/GenBank/DDBJ databases">
        <authorList>
            <person name="Zhirakovskaya E."/>
        </authorList>
    </citation>
    <scope>NUCLEOTIDE SEQUENCE</scope>
</reference>
<dbReference type="PANTHER" id="PTHR19376">
    <property type="entry name" value="DNA-DIRECTED RNA POLYMERASE"/>
    <property type="match status" value="1"/>
</dbReference>
<name>A0A3B1D7I5_9ZZZZ</name>
<keyword evidence="7" id="KW-0460">Magnesium</keyword>
<dbReference type="InterPro" id="IPR000722">
    <property type="entry name" value="RNA_pol_asu"/>
</dbReference>
<dbReference type="AlphaFoldDB" id="A0A3B1D7I5"/>
<evidence type="ECO:0000256" key="5">
    <source>
        <dbReference type="ARBA" id="ARBA00022723"/>
    </source>
</evidence>
<dbReference type="Gene3D" id="1.10.274.100">
    <property type="entry name" value="RNA polymerase Rpb1, domain 3"/>
    <property type="match status" value="2"/>
</dbReference>
<dbReference type="InterPro" id="IPR038120">
    <property type="entry name" value="Rpb1_funnel_sf"/>
</dbReference>
<dbReference type="GO" id="GO:0003677">
    <property type="term" value="F:DNA binding"/>
    <property type="evidence" value="ECO:0007669"/>
    <property type="project" value="InterPro"/>
</dbReference>
<dbReference type="Pfam" id="PF04983">
    <property type="entry name" value="RNA_pol_Rpb1_3"/>
    <property type="match status" value="1"/>
</dbReference>
<evidence type="ECO:0000256" key="7">
    <source>
        <dbReference type="ARBA" id="ARBA00022842"/>
    </source>
</evidence>
<dbReference type="Pfam" id="PF05000">
    <property type="entry name" value="RNA_pol_Rpb1_4"/>
    <property type="match status" value="1"/>
</dbReference>
<keyword evidence="6" id="KW-0862">Zinc</keyword>
<feature type="domain" description="RNA polymerase N-terminal" evidence="10">
    <location>
        <begin position="1"/>
        <end position="173"/>
    </location>
</feature>
<dbReference type="FunFam" id="1.10.132.30:FF:000003">
    <property type="entry name" value="DNA-directed RNA polymerase subunit beta"/>
    <property type="match status" value="1"/>
</dbReference>
<dbReference type="SUPFAM" id="SSF64484">
    <property type="entry name" value="beta and beta-prime subunits of DNA dependent RNA-polymerase"/>
    <property type="match status" value="1"/>
</dbReference>
<evidence type="ECO:0000256" key="6">
    <source>
        <dbReference type="ARBA" id="ARBA00022833"/>
    </source>
</evidence>